<feature type="non-terminal residue" evidence="3">
    <location>
        <position position="87"/>
    </location>
</feature>
<feature type="non-terminal residue" evidence="3">
    <location>
        <position position="1"/>
    </location>
</feature>
<feature type="signal peptide" evidence="2">
    <location>
        <begin position="1"/>
        <end position="20"/>
    </location>
</feature>
<evidence type="ECO:0000256" key="1">
    <source>
        <dbReference type="SAM" id="MobiDB-lite"/>
    </source>
</evidence>
<evidence type="ECO:0000313" key="3">
    <source>
        <dbReference type="EMBL" id="KAL0170385.1"/>
    </source>
</evidence>
<feature type="chain" id="PRO_5044742011" evidence="2">
    <location>
        <begin position="21"/>
        <end position="87"/>
    </location>
</feature>
<keyword evidence="4" id="KW-1185">Reference proteome</keyword>
<evidence type="ECO:0000256" key="2">
    <source>
        <dbReference type="SAM" id="SignalP"/>
    </source>
</evidence>
<dbReference type="EMBL" id="JAMKFB020000017">
    <property type="protein sequence ID" value="KAL0170385.1"/>
    <property type="molecule type" value="Genomic_DNA"/>
</dbReference>
<sequence>KVSKQILLVALLAQRNLVLGARAPTIVAFLTHPPEKEPPSSGEGHNLAPAPRFLELPSVVPERNQEASRNLPPTVGSTLYRTEPDGG</sequence>
<organism evidence="3 4">
    <name type="scientific">Cirrhinus mrigala</name>
    <name type="common">Mrigala</name>
    <dbReference type="NCBI Taxonomy" id="683832"/>
    <lineage>
        <taxon>Eukaryota</taxon>
        <taxon>Metazoa</taxon>
        <taxon>Chordata</taxon>
        <taxon>Craniata</taxon>
        <taxon>Vertebrata</taxon>
        <taxon>Euteleostomi</taxon>
        <taxon>Actinopterygii</taxon>
        <taxon>Neopterygii</taxon>
        <taxon>Teleostei</taxon>
        <taxon>Ostariophysi</taxon>
        <taxon>Cypriniformes</taxon>
        <taxon>Cyprinidae</taxon>
        <taxon>Labeoninae</taxon>
        <taxon>Labeonini</taxon>
        <taxon>Cirrhinus</taxon>
    </lineage>
</organism>
<comment type="caution">
    <text evidence="3">The sequence shown here is derived from an EMBL/GenBank/DDBJ whole genome shotgun (WGS) entry which is preliminary data.</text>
</comment>
<accession>A0ABD0P8Y2</accession>
<feature type="region of interest" description="Disordered" evidence="1">
    <location>
        <begin position="32"/>
        <end position="87"/>
    </location>
</feature>
<dbReference type="AlphaFoldDB" id="A0ABD0P8Y2"/>
<dbReference type="Proteomes" id="UP001529510">
    <property type="component" value="Unassembled WGS sequence"/>
</dbReference>
<reference evidence="3 4" key="1">
    <citation type="submission" date="2024-05" db="EMBL/GenBank/DDBJ databases">
        <title>Genome sequencing and assembly of Indian major carp, Cirrhinus mrigala (Hamilton, 1822).</title>
        <authorList>
            <person name="Mohindra V."/>
            <person name="Chowdhury L.M."/>
            <person name="Lal K."/>
            <person name="Jena J.K."/>
        </authorList>
    </citation>
    <scope>NUCLEOTIDE SEQUENCE [LARGE SCALE GENOMIC DNA]</scope>
    <source>
        <strain evidence="3">CM1030</strain>
        <tissue evidence="3">Blood</tissue>
    </source>
</reference>
<name>A0ABD0P8Y2_CIRMR</name>
<evidence type="ECO:0000313" key="4">
    <source>
        <dbReference type="Proteomes" id="UP001529510"/>
    </source>
</evidence>
<keyword evidence="2" id="KW-0732">Signal</keyword>
<proteinExistence type="predicted"/>
<protein>
    <submittedName>
        <fullName evidence="3">Uncharacterized protein</fullName>
    </submittedName>
</protein>
<gene>
    <name evidence="3" type="ORF">M9458_034981</name>
</gene>